<dbReference type="Proteomes" id="UP000515152">
    <property type="component" value="Chromosome 11"/>
</dbReference>
<feature type="domain" description="C2H2-type" evidence="13">
    <location>
        <begin position="732"/>
        <end position="759"/>
    </location>
</feature>
<feature type="region of interest" description="Disordered" evidence="12">
    <location>
        <begin position="702"/>
        <end position="721"/>
    </location>
</feature>
<feature type="domain" description="C2H2-type" evidence="13">
    <location>
        <begin position="1105"/>
        <end position="1132"/>
    </location>
</feature>
<keyword evidence="14" id="KW-1185">Reference proteome</keyword>
<dbReference type="GeneID" id="105891968"/>
<accession>A0A6P3VJL5</accession>
<feature type="domain" description="C2H2-type" evidence="13">
    <location>
        <begin position="1314"/>
        <end position="1341"/>
    </location>
</feature>
<feature type="region of interest" description="Disordered" evidence="12">
    <location>
        <begin position="356"/>
        <end position="427"/>
    </location>
</feature>
<feature type="region of interest" description="Disordered" evidence="12">
    <location>
        <begin position="68"/>
        <end position="218"/>
    </location>
</feature>
<dbReference type="FunFam" id="3.30.160.60:FF:000446">
    <property type="entry name" value="Zinc finger protein"/>
    <property type="match status" value="1"/>
</dbReference>
<keyword evidence="9" id="KW-0804">Transcription</keyword>
<dbReference type="KEGG" id="char:105891968"/>
<evidence type="ECO:0000256" key="7">
    <source>
        <dbReference type="ARBA" id="ARBA00023015"/>
    </source>
</evidence>
<feature type="compositionally biased region" description="Basic residues" evidence="12">
    <location>
        <begin position="410"/>
        <end position="427"/>
    </location>
</feature>
<feature type="region of interest" description="Disordered" evidence="12">
    <location>
        <begin position="876"/>
        <end position="910"/>
    </location>
</feature>
<dbReference type="Pfam" id="PF12874">
    <property type="entry name" value="zf-met"/>
    <property type="match status" value="1"/>
</dbReference>
<dbReference type="InterPro" id="IPR036236">
    <property type="entry name" value="Znf_C2H2_sf"/>
</dbReference>
<dbReference type="OrthoDB" id="8649463at2759"/>
<dbReference type="GO" id="GO:0003677">
    <property type="term" value="F:DNA binding"/>
    <property type="evidence" value="ECO:0007669"/>
    <property type="project" value="UniProtKB-KW"/>
</dbReference>
<gene>
    <name evidence="15" type="primary">si:dkeyp-84f3.9</name>
</gene>
<evidence type="ECO:0000256" key="2">
    <source>
        <dbReference type="ARBA" id="ARBA00006991"/>
    </source>
</evidence>
<feature type="domain" description="C2H2-type" evidence="13">
    <location>
        <begin position="850"/>
        <end position="877"/>
    </location>
</feature>
<feature type="domain" description="C2H2-type" evidence="13">
    <location>
        <begin position="1048"/>
        <end position="1075"/>
    </location>
</feature>
<dbReference type="InterPro" id="IPR013087">
    <property type="entry name" value="Znf_C2H2_type"/>
</dbReference>
<evidence type="ECO:0000313" key="15">
    <source>
        <dbReference type="RefSeq" id="XP_012673634.2"/>
    </source>
</evidence>
<reference evidence="15" key="1">
    <citation type="submission" date="2025-08" db="UniProtKB">
        <authorList>
            <consortium name="RefSeq"/>
        </authorList>
    </citation>
    <scope>IDENTIFICATION</scope>
</reference>
<feature type="domain" description="C2H2-type" evidence="13">
    <location>
        <begin position="788"/>
        <end position="815"/>
    </location>
</feature>
<dbReference type="SMART" id="SM00355">
    <property type="entry name" value="ZnF_C2H2"/>
    <property type="match status" value="15"/>
</dbReference>
<feature type="region of interest" description="Disordered" evidence="12">
    <location>
        <begin position="475"/>
        <end position="544"/>
    </location>
</feature>
<dbReference type="SUPFAM" id="SSF57667">
    <property type="entry name" value="beta-beta-alpha zinc fingers"/>
    <property type="match status" value="7"/>
</dbReference>
<dbReference type="PANTHER" id="PTHR23234">
    <property type="entry name" value="ZNF44 PROTEIN"/>
    <property type="match status" value="1"/>
</dbReference>
<feature type="compositionally biased region" description="Basic and acidic residues" evidence="12">
    <location>
        <begin position="513"/>
        <end position="525"/>
    </location>
</feature>
<evidence type="ECO:0000256" key="5">
    <source>
        <dbReference type="ARBA" id="ARBA00022771"/>
    </source>
</evidence>
<sequence>MTSQITLKDPEIKKDVSNICETDKGNTRDPKDEWRETNKREECVLKVTRKVGRPCKKLSALETQRVTLDTTAPKQTLPLDLLKSPHKRLKKHGLQDGGADLRRYSRACKEKKDDISKNESRRTKRQQNNPTKSPSQTKKLKSIPSQHRSGHSQPVHSQHAMGRKRQALGIKLREKSPEVSSNVPDSPALNLKPPKHVLLKSNESPGRNKLNKTRKNDNQGVKVVVPINQSKLQKKLITKPARMEKIRAQETFCSRLKTKKTGVSARGSLRTELLTNATSPGILVTRKPGKPKRTNMVVDVKSEKDESDSIACHSDTVKEGVSSNTKLRKPRKIDKRSKRFRRMKAEALLNLKKTPVTLGNTEDEKSDTLSPMPCDQSVDKSLSSVKEEGQLIAEQKTNALTKLPSQPSGPKRKQRRKRSWWKDKRRAHGLLAGRQDIKKELSSVERIHNIQSVPLNSQPRVDSNKTELAVSFGDALPGSVKPQAASGPSQVGDSVEDENGAAMKSQLENKNSGVDEKSSGVEKSDITGPSDGELESDSGSNMEVSQAFSLTSPDLSGPPEKDVSDISSLVTPVVVGFDVLDKSTEQSNPKSDDYLTNKSFRATRSDTGYIQSDHPPTRGGRKRRARGPVKCEFCSRLFIHMSAYVIHRRIHTGEKPHACAICGKAFAQRSNLNAHMRIHDGIRRMQCCGVQFSSQATYRTHRKTHQQTSREEDEHLSGYDDTPNIQESGKSCPCPICGKGFRYRSMLKTHMRVHSGEKPFSCKVCGKSFSQATTVRVHERIHWSVKPYVCPNCGRGFSQIGTLKVHACKNKSEAPISVAVAYRCHLCHKCFNDKQQYELHVQSHTDTQQYACECCGETFSLPSELQDHHFYCTQKKTTDTEPSPPLSRPHSPSSPSPSTPQSPLSPLSESLPKLKLLTNVQTTSARPKLKLQRSATQEQNTNRNRQLPLLTCPIKLMTNSIDDYAHPEKASAISPIIFQLNNLDQKPDPRKYFCPRCGRLFRHVMRLRAHMLTHSRREGYTCGCGKTLENWRKFWQHQRVHRQKKGRFFCPRCTQGFRFVSSYRDHLREHPELNAYACPLCPLTFSNSEGLRAHQRDWHKETLPYICDVCGKGFSRQRTLDRHSVSHRAVSQTCFKQQEVEEEEEEEPGVMPYQCAKCEFTVKTIDLLFQHQLCHSLSEDKLSEVEVGGQNQLNRDQYTNTTSPRLTIDPKTQTFSTTTHSANPQVSPPLDPLPSHNRQPKQPSPQTGQVISTSLQKPPLRSTPHSSSSPQPAEGQLAKQTLFTYGKASMSAQHLLESIPPQDHVFVVEKGTGSSCADCGAVFTGVSELFEHYLLHARGEV</sequence>
<evidence type="ECO:0000256" key="4">
    <source>
        <dbReference type="ARBA" id="ARBA00022737"/>
    </source>
</evidence>
<keyword evidence="3" id="KW-0479">Metal-binding</keyword>
<keyword evidence="10" id="KW-0539">Nucleus</keyword>
<evidence type="ECO:0000259" key="13">
    <source>
        <dbReference type="PROSITE" id="PS50157"/>
    </source>
</evidence>
<feature type="domain" description="C2H2-type" evidence="13">
    <location>
        <begin position="992"/>
        <end position="1019"/>
    </location>
</feature>
<evidence type="ECO:0000256" key="10">
    <source>
        <dbReference type="ARBA" id="ARBA00023242"/>
    </source>
</evidence>
<comment type="similarity">
    <text evidence="2">Belongs to the krueppel C2H2-type zinc-finger protein family.</text>
</comment>
<feature type="compositionally biased region" description="Polar residues" evidence="12">
    <location>
        <begin position="1189"/>
        <end position="1225"/>
    </location>
</feature>
<dbReference type="GO" id="GO:0008270">
    <property type="term" value="F:zinc ion binding"/>
    <property type="evidence" value="ECO:0007669"/>
    <property type="project" value="UniProtKB-KW"/>
</dbReference>
<dbReference type="PANTHER" id="PTHR23234:SF10">
    <property type="entry name" value="RIKEN CDNA 6720489N17 GENE-RELATED"/>
    <property type="match status" value="1"/>
</dbReference>
<feature type="domain" description="C2H2-type" evidence="13">
    <location>
        <begin position="657"/>
        <end position="684"/>
    </location>
</feature>
<feature type="compositionally biased region" description="Basic and acidic residues" evidence="12">
    <location>
        <begin position="708"/>
        <end position="718"/>
    </location>
</feature>
<dbReference type="RefSeq" id="XP_012673634.2">
    <property type="nucleotide sequence ID" value="XM_012818180.2"/>
</dbReference>
<keyword evidence="5 11" id="KW-0863">Zinc-finger</keyword>
<feature type="domain" description="C2H2-type" evidence="13">
    <location>
        <begin position="760"/>
        <end position="787"/>
    </location>
</feature>
<feature type="domain" description="C2H2-type" evidence="13">
    <location>
        <begin position="822"/>
        <end position="849"/>
    </location>
</feature>
<feature type="compositionally biased region" description="Pro residues" evidence="12">
    <location>
        <begin position="882"/>
        <end position="900"/>
    </location>
</feature>
<feature type="compositionally biased region" description="Basic residues" evidence="12">
    <location>
        <begin position="326"/>
        <end position="335"/>
    </location>
</feature>
<feature type="compositionally biased region" description="Polar residues" evidence="12">
    <location>
        <begin position="933"/>
        <end position="944"/>
    </location>
</feature>
<proteinExistence type="inferred from homology"/>
<dbReference type="FunFam" id="3.30.160.60:FF:000100">
    <property type="entry name" value="Zinc finger 45-like"/>
    <property type="match status" value="2"/>
</dbReference>
<dbReference type="GO" id="GO:0005634">
    <property type="term" value="C:nucleus"/>
    <property type="evidence" value="ECO:0007669"/>
    <property type="project" value="UniProtKB-SubCell"/>
</dbReference>
<evidence type="ECO:0000256" key="9">
    <source>
        <dbReference type="ARBA" id="ARBA00023163"/>
    </source>
</evidence>
<feature type="compositionally biased region" description="Polar residues" evidence="12">
    <location>
        <begin position="395"/>
        <end position="408"/>
    </location>
</feature>
<evidence type="ECO:0000256" key="3">
    <source>
        <dbReference type="ARBA" id="ARBA00022723"/>
    </source>
</evidence>
<feature type="domain" description="C2H2-type" evidence="13">
    <location>
        <begin position="1076"/>
        <end position="1104"/>
    </location>
</feature>
<dbReference type="FunFam" id="3.30.160.60:FF:000624">
    <property type="entry name" value="zinc finger protein 697"/>
    <property type="match status" value="1"/>
</dbReference>
<feature type="region of interest" description="Disordered" evidence="12">
    <location>
        <begin position="922"/>
        <end position="944"/>
    </location>
</feature>
<evidence type="ECO:0000256" key="8">
    <source>
        <dbReference type="ARBA" id="ARBA00023125"/>
    </source>
</evidence>
<dbReference type="InterPro" id="IPR050758">
    <property type="entry name" value="Znf_C2H2-type"/>
</dbReference>
<keyword evidence="7" id="KW-0805">Transcription regulation</keyword>
<dbReference type="PROSITE" id="PS00028">
    <property type="entry name" value="ZINC_FINGER_C2H2_1"/>
    <property type="match status" value="11"/>
</dbReference>
<feature type="compositionally biased region" description="Polar residues" evidence="12">
    <location>
        <begin position="1236"/>
        <end position="1256"/>
    </location>
</feature>
<evidence type="ECO:0000256" key="11">
    <source>
        <dbReference type="PROSITE-ProRule" id="PRU00042"/>
    </source>
</evidence>
<dbReference type="FunFam" id="3.30.160.60:FF:001480">
    <property type="entry name" value="Si:cabz01071911.3"/>
    <property type="match status" value="1"/>
</dbReference>
<organism evidence="14 15">
    <name type="scientific">Clupea harengus</name>
    <name type="common">Atlantic herring</name>
    <dbReference type="NCBI Taxonomy" id="7950"/>
    <lineage>
        <taxon>Eukaryota</taxon>
        <taxon>Metazoa</taxon>
        <taxon>Chordata</taxon>
        <taxon>Craniata</taxon>
        <taxon>Vertebrata</taxon>
        <taxon>Euteleostomi</taxon>
        <taxon>Actinopterygii</taxon>
        <taxon>Neopterygii</taxon>
        <taxon>Teleostei</taxon>
        <taxon>Clupei</taxon>
        <taxon>Clupeiformes</taxon>
        <taxon>Clupeoidei</taxon>
        <taxon>Clupeidae</taxon>
        <taxon>Clupea</taxon>
    </lineage>
</organism>
<name>A0A6P3VJL5_CLUHA</name>
<protein>
    <submittedName>
        <fullName evidence="15">Zinc finger protein 62 homolog</fullName>
    </submittedName>
</protein>
<dbReference type="Pfam" id="PF00096">
    <property type="entry name" value="zf-C2H2"/>
    <property type="match status" value="5"/>
</dbReference>
<evidence type="ECO:0000256" key="1">
    <source>
        <dbReference type="ARBA" id="ARBA00004123"/>
    </source>
</evidence>
<evidence type="ECO:0000313" key="14">
    <source>
        <dbReference type="Proteomes" id="UP000515152"/>
    </source>
</evidence>
<dbReference type="Gene3D" id="3.30.160.60">
    <property type="entry name" value="Classic Zinc Finger"/>
    <property type="match status" value="9"/>
</dbReference>
<comment type="subcellular location">
    <subcellularLocation>
        <location evidence="1">Nucleus</location>
    </subcellularLocation>
</comment>
<keyword evidence="6" id="KW-0862">Zinc</keyword>
<feature type="domain" description="C2H2-type" evidence="13">
    <location>
        <begin position="629"/>
        <end position="656"/>
    </location>
</feature>
<keyword evidence="8" id="KW-0238">DNA-binding</keyword>
<feature type="region of interest" description="Disordered" evidence="12">
    <location>
        <begin position="315"/>
        <end position="335"/>
    </location>
</feature>
<dbReference type="PROSITE" id="PS50157">
    <property type="entry name" value="ZINC_FINGER_C2H2_2"/>
    <property type="match status" value="12"/>
</dbReference>
<evidence type="ECO:0000256" key="6">
    <source>
        <dbReference type="ARBA" id="ARBA00022833"/>
    </source>
</evidence>
<keyword evidence="4" id="KW-0677">Repeat</keyword>
<evidence type="ECO:0000256" key="12">
    <source>
        <dbReference type="SAM" id="MobiDB-lite"/>
    </source>
</evidence>
<feature type="compositionally biased region" description="Basic and acidic residues" evidence="12">
    <location>
        <begin position="99"/>
        <end position="121"/>
    </location>
</feature>
<feature type="region of interest" description="Disordered" evidence="12">
    <location>
        <begin position="1185"/>
        <end position="1275"/>
    </location>
</feature>
<feature type="compositionally biased region" description="Polar residues" evidence="12">
    <location>
        <begin position="126"/>
        <end position="156"/>
    </location>
</feature>
<feature type="compositionally biased region" description="Low complexity" evidence="12">
    <location>
        <begin position="901"/>
        <end position="910"/>
    </location>
</feature>